<dbReference type="Proteomes" id="UP000799291">
    <property type="component" value="Unassembled WGS sequence"/>
</dbReference>
<evidence type="ECO:0000256" key="1">
    <source>
        <dbReference type="SAM" id="MobiDB-lite"/>
    </source>
</evidence>
<sequence length="174" mass="20269">MKTRDPPQRNIRDSVGNGDNTGIRAERVIQNVLAEFDQQEQRSIDSILGEQQEVFRQRRFLGKVLAVNHFNKRYNADPKVLRAQAYKPDPPVLELPPRFSNPGTIAFQDSLRNWSEARAILTEPALRDADKLDKALYHRQTQLTVTANEREYRVWRSMRVMRPDYQAAPERPNN</sequence>
<feature type="region of interest" description="Disordered" evidence="1">
    <location>
        <begin position="1"/>
        <end position="22"/>
    </location>
</feature>
<gene>
    <name evidence="2" type="ORF">K458DRAFT_397041</name>
</gene>
<feature type="compositionally biased region" description="Basic and acidic residues" evidence="1">
    <location>
        <begin position="1"/>
        <end position="12"/>
    </location>
</feature>
<accession>A0A6G1IE53</accession>
<evidence type="ECO:0000313" key="2">
    <source>
        <dbReference type="EMBL" id="KAF2676310.1"/>
    </source>
</evidence>
<dbReference type="AlphaFoldDB" id="A0A6G1IE53"/>
<name>A0A6G1IE53_9PLEO</name>
<protein>
    <submittedName>
        <fullName evidence="2">Uncharacterized protein</fullName>
    </submittedName>
</protein>
<proteinExistence type="predicted"/>
<reference evidence="2" key="1">
    <citation type="journal article" date="2020" name="Stud. Mycol.">
        <title>101 Dothideomycetes genomes: a test case for predicting lifestyles and emergence of pathogens.</title>
        <authorList>
            <person name="Haridas S."/>
            <person name="Albert R."/>
            <person name="Binder M."/>
            <person name="Bloem J."/>
            <person name="Labutti K."/>
            <person name="Salamov A."/>
            <person name="Andreopoulos B."/>
            <person name="Baker S."/>
            <person name="Barry K."/>
            <person name="Bills G."/>
            <person name="Bluhm B."/>
            <person name="Cannon C."/>
            <person name="Castanera R."/>
            <person name="Culley D."/>
            <person name="Daum C."/>
            <person name="Ezra D."/>
            <person name="Gonzalez J."/>
            <person name="Henrissat B."/>
            <person name="Kuo A."/>
            <person name="Liang C."/>
            <person name="Lipzen A."/>
            <person name="Lutzoni F."/>
            <person name="Magnuson J."/>
            <person name="Mondo S."/>
            <person name="Nolan M."/>
            <person name="Ohm R."/>
            <person name="Pangilinan J."/>
            <person name="Park H.-J."/>
            <person name="Ramirez L."/>
            <person name="Alfaro M."/>
            <person name="Sun H."/>
            <person name="Tritt A."/>
            <person name="Yoshinaga Y."/>
            <person name="Zwiers L.-H."/>
            <person name="Turgeon B."/>
            <person name="Goodwin S."/>
            <person name="Spatafora J."/>
            <person name="Crous P."/>
            <person name="Grigoriev I."/>
        </authorList>
    </citation>
    <scope>NUCLEOTIDE SEQUENCE</scope>
    <source>
        <strain evidence="2">CBS 122367</strain>
    </source>
</reference>
<organism evidence="2 3">
    <name type="scientific">Lentithecium fluviatile CBS 122367</name>
    <dbReference type="NCBI Taxonomy" id="1168545"/>
    <lineage>
        <taxon>Eukaryota</taxon>
        <taxon>Fungi</taxon>
        <taxon>Dikarya</taxon>
        <taxon>Ascomycota</taxon>
        <taxon>Pezizomycotina</taxon>
        <taxon>Dothideomycetes</taxon>
        <taxon>Pleosporomycetidae</taxon>
        <taxon>Pleosporales</taxon>
        <taxon>Massarineae</taxon>
        <taxon>Lentitheciaceae</taxon>
        <taxon>Lentithecium</taxon>
    </lineage>
</organism>
<evidence type="ECO:0000313" key="3">
    <source>
        <dbReference type="Proteomes" id="UP000799291"/>
    </source>
</evidence>
<dbReference type="EMBL" id="MU005636">
    <property type="protein sequence ID" value="KAF2676310.1"/>
    <property type="molecule type" value="Genomic_DNA"/>
</dbReference>
<keyword evidence="3" id="KW-1185">Reference proteome</keyword>